<keyword evidence="4" id="KW-1185">Reference proteome</keyword>
<gene>
    <name evidence="3" type="ORF">BCR37DRAFT_391981</name>
</gene>
<dbReference type="InterPro" id="IPR038607">
    <property type="entry name" value="PhoD-like_sf"/>
</dbReference>
<dbReference type="PANTHER" id="PTHR46689">
    <property type="entry name" value="MEMBRANE PROTEIN, PUTATIVE-RELATED"/>
    <property type="match status" value="1"/>
</dbReference>
<dbReference type="STRING" id="56484.A0A1Y2FKB9"/>
<protein>
    <recommendedName>
        <fullName evidence="2">PhoD-like phosphatase domain-containing protein</fullName>
    </recommendedName>
</protein>
<dbReference type="GeneID" id="63787689"/>
<accession>A0A1Y2FKB9</accession>
<feature type="compositionally biased region" description="Basic residues" evidence="1">
    <location>
        <begin position="677"/>
        <end position="690"/>
    </location>
</feature>
<dbReference type="GO" id="GO:0016020">
    <property type="term" value="C:membrane"/>
    <property type="evidence" value="ECO:0007669"/>
    <property type="project" value="TreeGrafter"/>
</dbReference>
<feature type="region of interest" description="Disordered" evidence="1">
    <location>
        <begin position="1"/>
        <end position="50"/>
    </location>
</feature>
<dbReference type="AlphaFoldDB" id="A0A1Y2FKB9"/>
<name>A0A1Y2FKB9_PROLT</name>
<feature type="domain" description="PhoD-like phosphatase" evidence="2">
    <location>
        <begin position="168"/>
        <end position="425"/>
    </location>
</feature>
<evidence type="ECO:0000313" key="4">
    <source>
        <dbReference type="Proteomes" id="UP000193685"/>
    </source>
</evidence>
<dbReference type="EMBL" id="MCFI01000006">
    <property type="protein sequence ID" value="ORY84400.1"/>
    <property type="molecule type" value="Genomic_DNA"/>
</dbReference>
<dbReference type="PANTHER" id="PTHR46689:SF1">
    <property type="entry name" value="PHOD-LIKE PHOSPHATASE DOMAIN-CONTAINING PROTEIN"/>
    <property type="match status" value="1"/>
</dbReference>
<evidence type="ECO:0000256" key="1">
    <source>
        <dbReference type="SAM" id="MobiDB-lite"/>
    </source>
</evidence>
<evidence type="ECO:0000313" key="3">
    <source>
        <dbReference type="EMBL" id="ORY84400.1"/>
    </source>
</evidence>
<evidence type="ECO:0000259" key="2">
    <source>
        <dbReference type="Pfam" id="PF19050"/>
    </source>
</evidence>
<dbReference type="RefSeq" id="XP_040726418.1">
    <property type="nucleotide sequence ID" value="XM_040871090.1"/>
</dbReference>
<dbReference type="Gene3D" id="3.60.21.70">
    <property type="entry name" value="PhoD-like phosphatase"/>
    <property type="match status" value="1"/>
</dbReference>
<sequence>MAKTKDLSAQSDPNPINPGGPESLPRANTWHGLPGIKRPDSPVDAAPGEPKKAIVESPAVHRPPKSPEDYCGPYLQFVGTRDGSWFGSALLLRHKHLALPVFTMKTEDGAKVQEPRWETLYEDMFGMTCWRLHLEVETLSGIGETTVSWLCTWPHEEKEDFTEKGRFVVPHQDGVWRGGFFSCNGFDATVPTNLAQSLTYTQVWNHLGSVHLEKPMHLLIWGGDQNYIDNIFDDIPFLKRWVEMDWNTKWQHEFSQKTEEEVCRYHMYMALENWERPEVKLALANIPSLMSWDDHDIFDGAGSYPPLLHDSPVMMGLFICAQRYRLLFQHHTTPELARSHQLFGYKGHNQIIQCGPKLSVLLTDGRTERTPETIQDDRTWKETFDRLDAQIPQTTQHLLAVFAVPLSFVRIRFAESVFERLKNAPHIVRQLPLVKSTNSIFGLPELYDDLLDEWTHENHIKERNSAIANFQKFAEKRQCRVTFLSGDVHCCGLSRFRTKPSHKNDESLTPVADPRLMYQIISSAIVNMPPPRNALRAYHYFKMKWHFDGTEEELLNYFERRPEGGRKLRHQKLLPNRNWCHFSLVGPTPPEPSPGGMAGLRLNQAEPVVPRTLINGVANGELPANVAGVDGSHQVRSSANGPDFWRHHWPFTKHHPYPSSLGPTSDESGLGGGEPRIHKHSGGRFCRHGKHGGIERHEDFGRGLEGDLRIRLWVESSLKTDKGRKFASYEVVVPPVLQVGHATK</sequence>
<organism evidence="3 4">
    <name type="scientific">Protomyces lactucae-debilis</name>
    <dbReference type="NCBI Taxonomy" id="2754530"/>
    <lineage>
        <taxon>Eukaryota</taxon>
        <taxon>Fungi</taxon>
        <taxon>Dikarya</taxon>
        <taxon>Ascomycota</taxon>
        <taxon>Taphrinomycotina</taxon>
        <taxon>Taphrinomycetes</taxon>
        <taxon>Taphrinales</taxon>
        <taxon>Protomycetaceae</taxon>
        <taxon>Protomyces</taxon>
    </lineage>
</organism>
<proteinExistence type="predicted"/>
<dbReference type="InterPro" id="IPR018946">
    <property type="entry name" value="PhoD-like_MPP"/>
</dbReference>
<comment type="caution">
    <text evidence="3">The sequence shown here is derived from an EMBL/GenBank/DDBJ whole genome shotgun (WGS) entry which is preliminary data.</text>
</comment>
<feature type="domain" description="PhoD-like phosphatase" evidence="2">
    <location>
        <begin position="429"/>
        <end position="582"/>
    </location>
</feature>
<dbReference type="Pfam" id="PF19050">
    <property type="entry name" value="PhoD_2"/>
    <property type="match status" value="2"/>
</dbReference>
<feature type="region of interest" description="Disordered" evidence="1">
    <location>
        <begin position="658"/>
        <end position="690"/>
    </location>
</feature>
<dbReference type="Proteomes" id="UP000193685">
    <property type="component" value="Unassembled WGS sequence"/>
</dbReference>
<dbReference type="CDD" id="cd07389">
    <property type="entry name" value="MPP_PhoD"/>
    <property type="match status" value="1"/>
</dbReference>
<dbReference type="InterPro" id="IPR043904">
    <property type="entry name" value="PhoD_2-like"/>
</dbReference>
<dbReference type="OrthoDB" id="2419400at2759"/>
<reference evidence="3 4" key="1">
    <citation type="submission" date="2016-07" db="EMBL/GenBank/DDBJ databases">
        <title>Pervasive Adenine N6-methylation of Active Genes in Fungi.</title>
        <authorList>
            <consortium name="DOE Joint Genome Institute"/>
            <person name="Mondo S.J."/>
            <person name="Dannebaum R.O."/>
            <person name="Kuo R.C."/>
            <person name="Labutti K."/>
            <person name="Haridas S."/>
            <person name="Kuo A."/>
            <person name="Salamov A."/>
            <person name="Ahrendt S.R."/>
            <person name="Lipzen A."/>
            <person name="Sullivan W."/>
            <person name="Andreopoulos W.B."/>
            <person name="Clum A."/>
            <person name="Lindquist E."/>
            <person name="Daum C."/>
            <person name="Ramamoorthy G.K."/>
            <person name="Gryganskyi A."/>
            <person name="Culley D."/>
            <person name="Magnuson J.K."/>
            <person name="James T.Y."/>
            <person name="O'Malley M.A."/>
            <person name="Stajich J.E."/>
            <person name="Spatafora J.W."/>
            <person name="Visel A."/>
            <person name="Grigoriev I.V."/>
        </authorList>
    </citation>
    <scope>NUCLEOTIDE SEQUENCE [LARGE SCALE GENOMIC DNA]</scope>
    <source>
        <strain evidence="3 4">12-1054</strain>
    </source>
</reference>